<gene>
    <name evidence="1" type="ORF">F5144DRAFT_605123</name>
</gene>
<name>A0ACB7P0M0_9PEZI</name>
<proteinExistence type="predicted"/>
<dbReference type="Proteomes" id="UP000724584">
    <property type="component" value="Unassembled WGS sequence"/>
</dbReference>
<organism evidence="1 2">
    <name type="scientific">Chaetomium tenue</name>
    <dbReference type="NCBI Taxonomy" id="1854479"/>
    <lineage>
        <taxon>Eukaryota</taxon>
        <taxon>Fungi</taxon>
        <taxon>Dikarya</taxon>
        <taxon>Ascomycota</taxon>
        <taxon>Pezizomycotina</taxon>
        <taxon>Sordariomycetes</taxon>
        <taxon>Sordariomycetidae</taxon>
        <taxon>Sordariales</taxon>
        <taxon>Chaetomiaceae</taxon>
        <taxon>Chaetomium</taxon>
    </lineage>
</organism>
<keyword evidence="2" id="KW-1185">Reference proteome</keyword>
<sequence length="102" mass="11631">MLCSLTRYELVHFEGMVDKTRLFRAHQEVVDRKKILRTVFVRLDGIPFSVVLDAAFTTPVVEYEIEDDDVEPFARRLSAPEPKTRIPTATFSPSGSSFTHDS</sequence>
<evidence type="ECO:0000313" key="1">
    <source>
        <dbReference type="EMBL" id="KAH6622568.1"/>
    </source>
</evidence>
<accession>A0ACB7P0M0</accession>
<reference evidence="1 2" key="1">
    <citation type="journal article" date="2021" name="Nat. Commun.">
        <title>Genetic determinants of endophytism in the Arabidopsis root mycobiome.</title>
        <authorList>
            <person name="Mesny F."/>
            <person name="Miyauchi S."/>
            <person name="Thiergart T."/>
            <person name="Pickel B."/>
            <person name="Atanasova L."/>
            <person name="Karlsson M."/>
            <person name="Huettel B."/>
            <person name="Barry K.W."/>
            <person name="Haridas S."/>
            <person name="Chen C."/>
            <person name="Bauer D."/>
            <person name="Andreopoulos W."/>
            <person name="Pangilinan J."/>
            <person name="LaButti K."/>
            <person name="Riley R."/>
            <person name="Lipzen A."/>
            <person name="Clum A."/>
            <person name="Drula E."/>
            <person name="Henrissat B."/>
            <person name="Kohler A."/>
            <person name="Grigoriev I.V."/>
            <person name="Martin F.M."/>
            <person name="Hacquard S."/>
        </authorList>
    </citation>
    <scope>NUCLEOTIDE SEQUENCE [LARGE SCALE GENOMIC DNA]</scope>
    <source>
        <strain evidence="1 2">MPI-SDFR-AT-0079</strain>
    </source>
</reference>
<dbReference type="EMBL" id="JAGIZQ010000006">
    <property type="protein sequence ID" value="KAH6622568.1"/>
    <property type="molecule type" value="Genomic_DNA"/>
</dbReference>
<evidence type="ECO:0000313" key="2">
    <source>
        <dbReference type="Proteomes" id="UP000724584"/>
    </source>
</evidence>
<protein>
    <submittedName>
        <fullName evidence="1">Uncharacterized protein</fullName>
    </submittedName>
</protein>
<comment type="caution">
    <text evidence="1">The sequence shown here is derived from an EMBL/GenBank/DDBJ whole genome shotgun (WGS) entry which is preliminary data.</text>
</comment>